<protein>
    <submittedName>
        <fullName evidence="2">Uncharacterized protein</fullName>
    </submittedName>
</protein>
<evidence type="ECO:0000256" key="1">
    <source>
        <dbReference type="SAM" id="Phobius"/>
    </source>
</evidence>
<keyword evidence="1" id="KW-0812">Transmembrane</keyword>
<sequence>MVLARAARLASRWIGREEDVQLAALGVLTWAGIQWYGRTLATNEWDDLGAMALVGLILWLALGREPHRFPGMSERAGTLVRRAGTNLQARLKAAWPRIGVDLVEDPPFARGLPRLFWAPGVALAAFGLLFIARPWNDGLELVALARTWAYPVYLLAVGLFWTLAVVVGIFGLLLPFALIWNWACATYRGHDERRKAESRRAMTWTFAAMALTVLVFPAPWAIGAVGWLALATVALLHHPKQPNLSVIWRPRHRAERHRSTEWRTLQSLETMVIAGGCTVLMTVPALGALGESQRELAPVTALLRWLVCLGGLWLTLALAAYRLHFSLNVSLNAPSTRNPRRIRIRGGSHAERERATERFRRDGWKVLDAEDPRLRVDDMRVTLDSGAELESPHFADLSKPIAPELLENDEVLWRLKRRADLRSRRSVMKGLKAIFKEAAAGLRGPGTGFIVAPHQWFMLGLARDIADHDTTEDRSVEGFLQPEYRAVMTPRARHHLYLVLQSAGVDLIYVEDGVGYRRLALALRVIFELFDRHGVDRRVSSRDFSTVHGVHAIVHDVTPDNPRVSETYPEPDYESETRARILHLYRDRGGEEGRVDVPVETDGIPLLV</sequence>
<dbReference type="Proteomes" id="UP000320390">
    <property type="component" value="Chromosome"/>
</dbReference>
<evidence type="ECO:0000313" key="2">
    <source>
        <dbReference type="EMBL" id="QDV07890.1"/>
    </source>
</evidence>
<evidence type="ECO:0000313" key="3">
    <source>
        <dbReference type="Proteomes" id="UP000320390"/>
    </source>
</evidence>
<feature type="transmembrane region" description="Helical" evidence="1">
    <location>
        <begin position="271"/>
        <end position="290"/>
    </location>
</feature>
<accession>A0A518EUX0</accession>
<keyword evidence="3" id="KW-1185">Reference proteome</keyword>
<proteinExistence type="predicted"/>
<dbReference type="EMBL" id="CP036434">
    <property type="protein sequence ID" value="QDV07890.1"/>
    <property type="molecule type" value="Genomic_DNA"/>
</dbReference>
<feature type="transmembrane region" description="Helical" evidence="1">
    <location>
        <begin position="115"/>
        <end position="132"/>
    </location>
</feature>
<feature type="transmembrane region" description="Helical" evidence="1">
    <location>
        <begin position="152"/>
        <end position="183"/>
    </location>
</feature>
<keyword evidence="1" id="KW-1133">Transmembrane helix</keyword>
<feature type="transmembrane region" description="Helical" evidence="1">
    <location>
        <begin position="204"/>
        <end position="230"/>
    </location>
</feature>
<dbReference type="AlphaFoldDB" id="A0A518EUX0"/>
<organism evidence="2 3">
    <name type="scientific">Saltatorellus ferox</name>
    <dbReference type="NCBI Taxonomy" id="2528018"/>
    <lineage>
        <taxon>Bacteria</taxon>
        <taxon>Pseudomonadati</taxon>
        <taxon>Planctomycetota</taxon>
        <taxon>Planctomycetia</taxon>
        <taxon>Planctomycetia incertae sedis</taxon>
        <taxon>Saltatorellus</taxon>
    </lineage>
</organism>
<feature type="transmembrane region" description="Helical" evidence="1">
    <location>
        <begin position="302"/>
        <end position="321"/>
    </location>
</feature>
<reference evidence="2 3" key="1">
    <citation type="submission" date="2019-02" db="EMBL/GenBank/DDBJ databases">
        <title>Deep-cultivation of Planctomycetes and their phenomic and genomic characterization uncovers novel biology.</title>
        <authorList>
            <person name="Wiegand S."/>
            <person name="Jogler M."/>
            <person name="Boedeker C."/>
            <person name="Pinto D."/>
            <person name="Vollmers J."/>
            <person name="Rivas-Marin E."/>
            <person name="Kohn T."/>
            <person name="Peeters S.H."/>
            <person name="Heuer A."/>
            <person name="Rast P."/>
            <person name="Oberbeckmann S."/>
            <person name="Bunk B."/>
            <person name="Jeske O."/>
            <person name="Meyerdierks A."/>
            <person name="Storesund J.E."/>
            <person name="Kallscheuer N."/>
            <person name="Luecker S."/>
            <person name="Lage O.M."/>
            <person name="Pohl T."/>
            <person name="Merkel B.J."/>
            <person name="Hornburger P."/>
            <person name="Mueller R.-W."/>
            <person name="Bruemmer F."/>
            <person name="Labrenz M."/>
            <person name="Spormann A.M."/>
            <person name="Op den Camp H."/>
            <person name="Overmann J."/>
            <person name="Amann R."/>
            <person name="Jetten M.S.M."/>
            <person name="Mascher T."/>
            <person name="Medema M.H."/>
            <person name="Devos D.P."/>
            <person name="Kaster A.-K."/>
            <person name="Ovreas L."/>
            <person name="Rohde M."/>
            <person name="Galperin M.Y."/>
            <person name="Jogler C."/>
        </authorList>
    </citation>
    <scope>NUCLEOTIDE SEQUENCE [LARGE SCALE GENOMIC DNA]</scope>
    <source>
        <strain evidence="2 3">Poly30</strain>
    </source>
</reference>
<keyword evidence="1" id="KW-0472">Membrane</keyword>
<name>A0A518EUX0_9BACT</name>
<gene>
    <name evidence="2" type="ORF">Poly30_34250</name>
</gene>